<reference evidence="5 6" key="1">
    <citation type="submission" date="2016-10" db="EMBL/GenBank/DDBJ databases">
        <authorList>
            <person name="Varghese N."/>
            <person name="Submissions S."/>
        </authorList>
    </citation>
    <scope>NUCLEOTIDE SEQUENCE [LARGE SCALE GENOMIC DNA]</scope>
    <source>
        <strain evidence="5 6">DSM 13796</strain>
    </source>
</reference>
<name>A0A1I6AJF1_9BACI</name>
<dbReference type="EMBL" id="FOXX01000006">
    <property type="protein sequence ID" value="SFQ68796.1"/>
    <property type="molecule type" value="Genomic_DNA"/>
</dbReference>
<proteinExistence type="inferred from homology"/>
<dbReference type="Gene3D" id="3.40.50.720">
    <property type="entry name" value="NAD(P)-binding Rossmann-like Domain"/>
    <property type="match status" value="1"/>
</dbReference>
<comment type="caution">
    <text evidence="5">The sequence shown here is derived from an EMBL/GenBank/DDBJ whole genome shotgun (WGS) entry which is preliminary data.</text>
</comment>
<organism evidence="5 6">
    <name type="scientific">Priestia endophytica DSM 13796</name>
    <dbReference type="NCBI Taxonomy" id="1121089"/>
    <lineage>
        <taxon>Bacteria</taxon>
        <taxon>Bacillati</taxon>
        <taxon>Bacillota</taxon>
        <taxon>Bacilli</taxon>
        <taxon>Bacillales</taxon>
        <taxon>Bacillaceae</taxon>
        <taxon>Priestia</taxon>
    </lineage>
</organism>
<evidence type="ECO:0000256" key="2">
    <source>
        <dbReference type="ARBA" id="ARBA00023002"/>
    </source>
</evidence>
<dbReference type="Gene3D" id="3.30.360.10">
    <property type="entry name" value="Dihydrodipicolinate Reductase, domain 2"/>
    <property type="match status" value="1"/>
</dbReference>
<keyword evidence="2" id="KW-0560">Oxidoreductase</keyword>
<evidence type="ECO:0000256" key="1">
    <source>
        <dbReference type="ARBA" id="ARBA00010928"/>
    </source>
</evidence>
<dbReference type="SUPFAM" id="SSF51735">
    <property type="entry name" value="NAD(P)-binding Rossmann-fold domains"/>
    <property type="match status" value="1"/>
</dbReference>
<keyword evidence="6" id="KW-1185">Reference proteome</keyword>
<evidence type="ECO:0000313" key="5">
    <source>
        <dbReference type="EMBL" id="SFQ68796.1"/>
    </source>
</evidence>
<protein>
    <submittedName>
        <fullName evidence="5">Scyllo-inositol 2-dehydrogenase (NADP+)</fullName>
    </submittedName>
</protein>
<feature type="domain" description="Gfo/Idh/MocA-like oxidoreductase C-terminal" evidence="4">
    <location>
        <begin position="134"/>
        <end position="343"/>
    </location>
</feature>
<dbReference type="Pfam" id="PF01408">
    <property type="entry name" value="GFO_IDH_MocA"/>
    <property type="match status" value="1"/>
</dbReference>
<dbReference type="Pfam" id="PF02894">
    <property type="entry name" value="GFO_IDH_MocA_C"/>
    <property type="match status" value="1"/>
</dbReference>
<gene>
    <name evidence="5" type="ORF">SAMN02745910_02812</name>
</gene>
<sequence length="346" mass="39901">MRKVNVGLVGFGFSGATFHAPIFKDLEEFNVKKVMSTKPDKVREVFPEVEVVKELENITEDPEIDVVVITTPNDLHYEMAVQAIQGRKHTIVEKPFVVSREQARHLIELSEEYSVLLSVYQNRRWDNDFLTVQSLLNEYKLGEVYFYEATMNRFSPYVEQEWRNNSRHGGGVLYDLGSHLIDQALILFGMPKFVYGDVLHQRKKAQVDDYFHLILGYKKLRVILHAGSIVKKSGPTFEIHGDKGSFTKYGRDNQWEFLQSLTNINDPSYGEDDIEQYGKLTLTEENQDVTHIIPTKKGSYVSYYKKIYDAIVHNEEVPVPASEALRTIEIIEAAQRSAREKKAIYL</sequence>
<comment type="similarity">
    <text evidence="1">Belongs to the Gfo/Idh/MocA family.</text>
</comment>
<dbReference type="PANTHER" id="PTHR43708">
    <property type="entry name" value="CONSERVED EXPRESSED OXIDOREDUCTASE (EUROFUNG)"/>
    <property type="match status" value="1"/>
</dbReference>
<feature type="domain" description="Gfo/Idh/MocA-like oxidoreductase N-terminal" evidence="3">
    <location>
        <begin position="4"/>
        <end position="120"/>
    </location>
</feature>
<dbReference type="InterPro" id="IPR036291">
    <property type="entry name" value="NAD(P)-bd_dom_sf"/>
</dbReference>
<accession>A0A1I6AJF1</accession>
<dbReference type="PANTHER" id="PTHR43708:SF5">
    <property type="entry name" value="CONSERVED EXPRESSED OXIDOREDUCTASE (EUROFUNG)-RELATED"/>
    <property type="match status" value="1"/>
</dbReference>
<dbReference type="Proteomes" id="UP000182762">
    <property type="component" value="Unassembled WGS sequence"/>
</dbReference>
<evidence type="ECO:0000259" key="4">
    <source>
        <dbReference type="Pfam" id="PF02894"/>
    </source>
</evidence>
<evidence type="ECO:0000259" key="3">
    <source>
        <dbReference type="Pfam" id="PF01408"/>
    </source>
</evidence>
<dbReference type="InterPro" id="IPR051317">
    <property type="entry name" value="Gfo/Idh/MocA_oxidoreduct"/>
</dbReference>
<dbReference type="InterPro" id="IPR000683">
    <property type="entry name" value="Gfo/Idh/MocA-like_OxRdtase_N"/>
</dbReference>
<dbReference type="NCBIfam" id="NF008607">
    <property type="entry name" value="PRK11579.1"/>
    <property type="match status" value="1"/>
</dbReference>
<evidence type="ECO:0000313" key="6">
    <source>
        <dbReference type="Proteomes" id="UP000182762"/>
    </source>
</evidence>
<dbReference type="InterPro" id="IPR004104">
    <property type="entry name" value="Gfo/Idh/MocA-like_OxRdtase_C"/>
</dbReference>